<feature type="transmembrane region" description="Helical" evidence="1">
    <location>
        <begin position="180"/>
        <end position="203"/>
    </location>
</feature>
<keyword evidence="3" id="KW-1185">Reference proteome</keyword>
<feature type="transmembrane region" description="Helical" evidence="1">
    <location>
        <begin position="209"/>
        <end position="229"/>
    </location>
</feature>
<feature type="transmembrane region" description="Helical" evidence="1">
    <location>
        <begin position="59"/>
        <end position="81"/>
    </location>
</feature>
<name>A0ABP6UTL8_9FLAO</name>
<proteinExistence type="predicted"/>
<keyword evidence="1" id="KW-0472">Membrane</keyword>
<evidence type="ECO:0000313" key="2">
    <source>
        <dbReference type="EMBL" id="GAA3518724.1"/>
    </source>
</evidence>
<keyword evidence="1" id="KW-0812">Transmembrane</keyword>
<accession>A0ABP6UTL8</accession>
<dbReference type="Proteomes" id="UP001500459">
    <property type="component" value="Unassembled WGS sequence"/>
</dbReference>
<comment type="caution">
    <text evidence="2">The sequence shown here is derived from an EMBL/GenBank/DDBJ whole genome shotgun (WGS) entry which is preliminary data.</text>
</comment>
<sequence>MSAKYIPNETPVVCTYQTSAAPSKLILTRSKITVVQKSKKMGLLTVADKNIQTDVVCKIPVNLVSSILAFGAGLIVGILVFSNPIGWVIGAIALVTIAVAAVTYTASKINHACTSNLSAGSWTLGHPTVKFDKEPALTQVSILTCGKSGILMPILDPALAQQAAEDIAFGNRMEIGANSVIAFFFGFGVASAGASLFGTSIVTKSAVPAVRLFLGTIIGSPLLALATTYQKEYMRGNESFEDNESYQRLNEVEGPLNYDLEDIEWVKDSSTRDLSDPENIDDIFSYKNWGDARKALIQKGVSTEHLKIYEKLSKMSRQQRRATIRGLQKTNPEIVRAIKEHGRTSLTQEQVRSEASTNRTAANNSNKLAVGKKIESFSVIALVLPFVATYFSETVRRDLAIAAETDLIKSTGAINTTTPQ</sequence>
<organism evidence="2 3">
    <name type="scientific">Aquimarina addita</name>
    <dbReference type="NCBI Taxonomy" id="870485"/>
    <lineage>
        <taxon>Bacteria</taxon>
        <taxon>Pseudomonadati</taxon>
        <taxon>Bacteroidota</taxon>
        <taxon>Flavobacteriia</taxon>
        <taxon>Flavobacteriales</taxon>
        <taxon>Flavobacteriaceae</taxon>
        <taxon>Aquimarina</taxon>
    </lineage>
</organism>
<reference evidence="3" key="1">
    <citation type="journal article" date="2019" name="Int. J. Syst. Evol. Microbiol.">
        <title>The Global Catalogue of Microorganisms (GCM) 10K type strain sequencing project: providing services to taxonomists for standard genome sequencing and annotation.</title>
        <authorList>
            <consortium name="The Broad Institute Genomics Platform"/>
            <consortium name="The Broad Institute Genome Sequencing Center for Infectious Disease"/>
            <person name="Wu L."/>
            <person name="Ma J."/>
        </authorList>
    </citation>
    <scope>NUCLEOTIDE SEQUENCE [LARGE SCALE GENOMIC DNA]</scope>
    <source>
        <strain evidence="3">JCM 17106</strain>
    </source>
</reference>
<protein>
    <recommendedName>
        <fullName evidence="4">DUF4280 domain-containing protein</fullName>
    </recommendedName>
</protein>
<dbReference type="EMBL" id="BAABCW010000020">
    <property type="protein sequence ID" value="GAA3518724.1"/>
    <property type="molecule type" value="Genomic_DNA"/>
</dbReference>
<evidence type="ECO:0000256" key="1">
    <source>
        <dbReference type="SAM" id="Phobius"/>
    </source>
</evidence>
<evidence type="ECO:0000313" key="3">
    <source>
        <dbReference type="Proteomes" id="UP001500459"/>
    </source>
</evidence>
<keyword evidence="1" id="KW-1133">Transmembrane helix</keyword>
<feature type="transmembrane region" description="Helical" evidence="1">
    <location>
        <begin position="87"/>
        <end position="106"/>
    </location>
</feature>
<gene>
    <name evidence="2" type="ORF">GCM10022393_36040</name>
</gene>
<dbReference type="RefSeq" id="WP_344929818.1">
    <property type="nucleotide sequence ID" value="NZ_BAABCW010000020.1"/>
</dbReference>
<evidence type="ECO:0008006" key="4">
    <source>
        <dbReference type="Google" id="ProtNLM"/>
    </source>
</evidence>